<dbReference type="Gene3D" id="3.40.190.10">
    <property type="entry name" value="Periplasmic binding protein-like II"/>
    <property type="match status" value="1"/>
</dbReference>
<evidence type="ECO:0000256" key="2">
    <source>
        <dbReference type="ARBA" id="ARBA00008520"/>
    </source>
</evidence>
<comment type="subcellular location">
    <subcellularLocation>
        <location evidence="1">Periplasm</location>
    </subcellularLocation>
</comment>
<sequence length="438" mass="47510">MSNSISRRRFLGTTAAVGAATFLPGTPALAASGEISVWKFGGTPQEVEVWAQRNGAFSEANPDVALNYSYFNGQIRRQKILAGFQTNRMADVIVAFGQDIPEFAGFGMIQPLDDIAGDRLAGWKDRIVPEVYEAGMHEGKLYALPTHVDMASFLAINLDALEEAGFDRPPETWDELREYAKAMTKPDRPGIAFPATTAPVDINIFEGLAYANGGRVFDEETGKVTLNDPGVVDALQFYVDLIKDGSTPAATSLTETFFRDTAQLFGQGRSAMWIGLSWLNTPWGVNEDVRWTGVPMPRPNNPSGSYEPVSAIMDGPAMLMVSSRSKNTEAALEYVDFWSQDAQLNIWGGQPEIARIPAGKAAWKNAELKEAWPNWVSAYEAGTLFKGSASMPRFIGVSAIESALGTAIQQAVLGQKTPQEALDEATAAAQDQIDLIRG</sequence>
<dbReference type="RefSeq" id="WP_074255325.1">
    <property type="nucleotide sequence ID" value="NZ_FSRL01000001.1"/>
</dbReference>
<dbReference type="PANTHER" id="PTHR43649">
    <property type="entry name" value="ARABINOSE-BINDING PROTEIN-RELATED"/>
    <property type="match status" value="1"/>
</dbReference>
<proteinExistence type="inferred from homology"/>
<accession>A0A1N6EZA2</accession>
<name>A0A1N6EZA2_9RHOB</name>
<dbReference type="Pfam" id="PF01547">
    <property type="entry name" value="SBP_bac_1"/>
    <property type="match status" value="1"/>
</dbReference>
<protein>
    <submittedName>
        <fullName evidence="4">Carbohydrate ABC transporter substrate-binding protein, CUT1 family</fullName>
    </submittedName>
</protein>
<evidence type="ECO:0000256" key="1">
    <source>
        <dbReference type="ARBA" id="ARBA00004418"/>
    </source>
</evidence>
<dbReference type="PROSITE" id="PS51318">
    <property type="entry name" value="TAT"/>
    <property type="match status" value="1"/>
</dbReference>
<evidence type="ECO:0000313" key="4">
    <source>
        <dbReference type="EMBL" id="SIN88352.1"/>
    </source>
</evidence>
<keyword evidence="5" id="KW-1185">Reference proteome</keyword>
<dbReference type="InterPro" id="IPR006059">
    <property type="entry name" value="SBP"/>
</dbReference>
<dbReference type="InterPro" id="IPR006311">
    <property type="entry name" value="TAT_signal"/>
</dbReference>
<evidence type="ECO:0000256" key="3">
    <source>
        <dbReference type="SAM" id="SignalP"/>
    </source>
</evidence>
<dbReference type="CDD" id="cd13585">
    <property type="entry name" value="PBP2_TMBP_like"/>
    <property type="match status" value="1"/>
</dbReference>
<reference evidence="5" key="1">
    <citation type="submission" date="2016-11" db="EMBL/GenBank/DDBJ databases">
        <authorList>
            <person name="Varghese N."/>
            <person name="Submissions S."/>
        </authorList>
    </citation>
    <scope>NUCLEOTIDE SEQUENCE [LARGE SCALE GENOMIC DNA]</scope>
    <source>
        <strain evidence="5">DSM 29440</strain>
    </source>
</reference>
<dbReference type="STRING" id="1217970.SAMN05444002_1231"/>
<feature type="chain" id="PRO_5012048674" evidence="3">
    <location>
        <begin position="31"/>
        <end position="438"/>
    </location>
</feature>
<dbReference type="Proteomes" id="UP000184932">
    <property type="component" value="Unassembled WGS sequence"/>
</dbReference>
<organism evidence="4 5">
    <name type="scientific">Vannielia litorea</name>
    <dbReference type="NCBI Taxonomy" id="1217970"/>
    <lineage>
        <taxon>Bacteria</taxon>
        <taxon>Pseudomonadati</taxon>
        <taxon>Pseudomonadota</taxon>
        <taxon>Alphaproteobacteria</taxon>
        <taxon>Rhodobacterales</taxon>
        <taxon>Paracoccaceae</taxon>
        <taxon>Vannielia</taxon>
    </lineage>
</organism>
<dbReference type="AlphaFoldDB" id="A0A1N6EZA2"/>
<dbReference type="SUPFAM" id="SSF53850">
    <property type="entry name" value="Periplasmic binding protein-like II"/>
    <property type="match status" value="1"/>
</dbReference>
<dbReference type="OrthoDB" id="9811951at2"/>
<dbReference type="PANTHER" id="PTHR43649:SF12">
    <property type="entry name" value="DIACETYLCHITOBIOSE BINDING PROTEIN DASA"/>
    <property type="match status" value="1"/>
</dbReference>
<feature type="signal peptide" evidence="3">
    <location>
        <begin position="1"/>
        <end position="30"/>
    </location>
</feature>
<dbReference type="GO" id="GO:0042597">
    <property type="term" value="C:periplasmic space"/>
    <property type="evidence" value="ECO:0007669"/>
    <property type="project" value="UniProtKB-SubCell"/>
</dbReference>
<evidence type="ECO:0000313" key="5">
    <source>
        <dbReference type="Proteomes" id="UP000184932"/>
    </source>
</evidence>
<gene>
    <name evidence="4" type="ORF">SAMN05444002_1231</name>
</gene>
<dbReference type="InterPro" id="IPR050490">
    <property type="entry name" value="Bact_solute-bd_prot1"/>
</dbReference>
<dbReference type="EMBL" id="FSRL01000001">
    <property type="protein sequence ID" value="SIN88352.1"/>
    <property type="molecule type" value="Genomic_DNA"/>
</dbReference>
<keyword evidence="3" id="KW-0732">Signal</keyword>
<comment type="similarity">
    <text evidence="2">Belongs to the bacterial solute-binding protein 1 family.</text>
</comment>